<evidence type="ECO:0000256" key="2">
    <source>
        <dbReference type="ARBA" id="ARBA00022598"/>
    </source>
</evidence>
<sequence length="161" mass="18707">EYEIDKALGIKGPEDVAKMGIAEYNKNCRGIVMRYSQEWKTSVTRLGRWIDFDNDYKTLYPEFMETVWWVFKQLYDTGLVYRGVKVMPFSTACNTPLSNFESHQNYKDVQDPSVIVTFPLEEDENISLVAWTTTPWTLPSNLALCVNPDLQYVKVKGKCKR</sequence>
<comment type="caution">
    <text evidence="8">The sequence shown here is derived from an EMBL/GenBank/DDBJ whole genome shotgun (WGS) entry which is preliminary data.</text>
</comment>
<keyword evidence="2" id="KW-0436">Ligase</keyword>
<evidence type="ECO:0000313" key="9">
    <source>
        <dbReference type="Proteomes" id="UP000826234"/>
    </source>
</evidence>
<organism evidence="8 9">
    <name type="scientific">Phrynosoma platyrhinos</name>
    <name type="common">Desert horned lizard</name>
    <dbReference type="NCBI Taxonomy" id="52577"/>
    <lineage>
        <taxon>Eukaryota</taxon>
        <taxon>Metazoa</taxon>
        <taxon>Chordata</taxon>
        <taxon>Craniata</taxon>
        <taxon>Vertebrata</taxon>
        <taxon>Euteleostomi</taxon>
        <taxon>Lepidosauria</taxon>
        <taxon>Squamata</taxon>
        <taxon>Bifurcata</taxon>
        <taxon>Unidentata</taxon>
        <taxon>Episquamata</taxon>
        <taxon>Toxicofera</taxon>
        <taxon>Iguania</taxon>
        <taxon>Phrynosomatidae</taxon>
        <taxon>Phrynosomatinae</taxon>
        <taxon>Phrynosoma</taxon>
    </lineage>
</organism>
<dbReference type="Gene3D" id="3.40.50.620">
    <property type="entry name" value="HUPs"/>
    <property type="match status" value="1"/>
</dbReference>
<name>A0ABQ7TL07_PHRPL</name>
<dbReference type="SUPFAM" id="SSF52374">
    <property type="entry name" value="Nucleotidylyl transferase"/>
    <property type="match status" value="1"/>
</dbReference>
<dbReference type="SUPFAM" id="SSF50677">
    <property type="entry name" value="ValRS/IleRS/LeuRS editing domain"/>
    <property type="match status" value="1"/>
</dbReference>
<evidence type="ECO:0000259" key="7">
    <source>
        <dbReference type="Pfam" id="PF00133"/>
    </source>
</evidence>
<evidence type="ECO:0000313" key="8">
    <source>
        <dbReference type="EMBL" id="KAH0630071.1"/>
    </source>
</evidence>
<evidence type="ECO:0000256" key="4">
    <source>
        <dbReference type="ARBA" id="ARBA00022840"/>
    </source>
</evidence>
<dbReference type="EMBL" id="JAIPUX010000439">
    <property type="protein sequence ID" value="KAH0630071.1"/>
    <property type="molecule type" value="Genomic_DNA"/>
</dbReference>
<keyword evidence="9" id="KW-1185">Reference proteome</keyword>
<keyword evidence="5" id="KW-0648">Protein biosynthesis</keyword>
<dbReference type="Gene3D" id="3.90.740.10">
    <property type="entry name" value="Valyl/Leucyl/Isoleucyl-tRNA synthetase, editing domain"/>
    <property type="match status" value="1"/>
</dbReference>
<keyword evidence="4" id="KW-0067">ATP-binding</keyword>
<evidence type="ECO:0000256" key="6">
    <source>
        <dbReference type="ARBA" id="ARBA00023146"/>
    </source>
</evidence>
<dbReference type="PANTHER" id="PTHR42780">
    <property type="entry name" value="SOLEUCYL-TRNA SYNTHETASE"/>
    <property type="match status" value="1"/>
</dbReference>
<dbReference type="Proteomes" id="UP000826234">
    <property type="component" value="Unassembled WGS sequence"/>
</dbReference>
<protein>
    <recommendedName>
        <fullName evidence="7">Aminoacyl-tRNA synthetase class Ia domain-containing protein</fullName>
    </recommendedName>
</protein>
<dbReference type="Pfam" id="PF00133">
    <property type="entry name" value="tRNA-synt_1"/>
    <property type="match status" value="1"/>
</dbReference>
<evidence type="ECO:0000256" key="3">
    <source>
        <dbReference type="ARBA" id="ARBA00022741"/>
    </source>
</evidence>
<proteinExistence type="inferred from homology"/>
<dbReference type="PANTHER" id="PTHR42780:SF1">
    <property type="entry name" value="ISOLEUCINE--TRNA LIGASE, CYTOPLASMIC"/>
    <property type="match status" value="1"/>
</dbReference>
<feature type="non-terminal residue" evidence="8">
    <location>
        <position position="1"/>
    </location>
</feature>
<comment type="similarity">
    <text evidence="1">Belongs to the class-I aminoacyl-tRNA synthetase family.</text>
</comment>
<dbReference type="InterPro" id="IPR014729">
    <property type="entry name" value="Rossmann-like_a/b/a_fold"/>
</dbReference>
<evidence type="ECO:0000256" key="1">
    <source>
        <dbReference type="ARBA" id="ARBA00005594"/>
    </source>
</evidence>
<gene>
    <name evidence="8" type="ORF">JD844_012667</name>
</gene>
<dbReference type="InterPro" id="IPR023586">
    <property type="entry name" value="Ile-tRNA-ligase_type2"/>
</dbReference>
<dbReference type="InterPro" id="IPR009008">
    <property type="entry name" value="Val/Leu/Ile-tRNA-synth_edit"/>
</dbReference>
<accession>A0ABQ7TL07</accession>
<reference evidence="8 9" key="1">
    <citation type="journal article" date="2022" name="Gigascience">
        <title>A chromosome-level genome assembly and annotation of the desert horned lizard, Phrynosoma platyrhinos, provides insight into chromosomal rearrangements among reptiles.</title>
        <authorList>
            <person name="Koochekian N."/>
            <person name="Ascanio A."/>
            <person name="Farleigh K."/>
            <person name="Card D.C."/>
            <person name="Schield D.R."/>
            <person name="Castoe T.A."/>
            <person name="Jezkova T."/>
        </authorList>
    </citation>
    <scope>NUCLEOTIDE SEQUENCE [LARGE SCALE GENOMIC DNA]</scope>
    <source>
        <strain evidence="8">NK-2021</strain>
    </source>
</reference>
<feature type="domain" description="Aminoacyl-tRNA synthetase class Ia" evidence="7">
    <location>
        <begin position="1"/>
        <end position="113"/>
    </location>
</feature>
<evidence type="ECO:0000256" key="5">
    <source>
        <dbReference type="ARBA" id="ARBA00022917"/>
    </source>
</evidence>
<keyword evidence="3" id="KW-0547">Nucleotide-binding</keyword>
<dbReference type="InterPro" id="IPR002300">
    <property type="entry name" value="aa-tRNA-synth_Ia"/>
</dbReference>
<keyword evidence="6" id="KW-0030">Aminoacyl-tRNA synthetase</keyword>